<evidence type="ECO:0000256" key="4">
    <source>
        <dbReference type="ARBA" id="ARBA00022737"/>
    </source>
</evidence>
<name>A0A3B4D4L5_PYGNA</name>
<dbReference type="SMART" id="SM00832">
    <property type="entry name" value="C8"/>
    <property type="match status" value="1"/>
</dbReference>
<dbReference type="Gene3D" id="2.10.70.10">
    <property type="entry name" value="Complement Module, domain 1"/>
    <property type="match status" value="6"/>
</dbReference>
<feature type="domain" description="VWFC" evidence="6">
    <location>
        <begin position="882"/>
        <end position="941"/>
    </location>
</feature>
<dbReference type="STRING" id="42514.ENSPNAP00000019292"/>
<dbReference type="SUPFAM" id="SSF57603">
    <property type="entry name" value="FnI-like domain"/>
    <property type="match status" value="20"/>
</dbReference>
<evidence type="ECO:0000256" key="3">
    <source>
        <dbReference type="ARBA" id="ARBA00022729"/>
    </source>
</evidence>
<feature type="domain" description="VWFC" evidence="6">
    <location>
        <begin position="768"/>
        <end position="825"/>
    </location>
</feature>
<dbReference type="Pfam" id="PF00094">
    <property type="entry name" value="VWD"/>
    <property type="match status" value="1"/>
</dbReference>
<sequence>VCFVVWTLVCGLADSDAWCCVVFFLLVIDLLEALNITRFVRGITKTKGREPGALAWRFRSRAPHLTLPQDFSRYLLSSSRGSLGLHLVGQQARDSEATLISLSSRAALQLDSPPLLRLSSSTRDDWLRLEFQSQEVLKSEVLTLPGGNPFSGGGWVRMGLGLEPRRLVLFVECKEATVLDLDQTLNLELPFDLQVTFSSTAGDKASKFTGYWQTAELYTRAYEKRPWLCESETVQYLESCECVRRTCTWEGREKEEGSRWLIDSHTVCSCTSGKVHCVVSNECSYEGRIYRNDEVFSPHPCSKCVCQHMMGGPVLSEVADVTVCSLGCSVGCEYEGELYADGEVFVSRTNPCLNCSCSNHLVRCNPTHCPPTLCASPYKRNGDVSCVDKQQCPVLCHDGVRPPFGSCCKDCTRCEYQGEIILEGVSFSDRHDPCKRCICSEGNVVCSTTACPTLDCTLLETVGGECCPRCRSKCFCGNRHQHNSRWHHPDDPCSVCTCLEGHVQCDREECKLPCTNPPSPLPGSCCPVCDGCGMNGVNFRNGERVPSGDRCEQCVCVNGNVQCEHLPCPATICSHPVRRAGDCCPRCEQCNYESEQYSHGQSFTSKQNPCLNCHCSAGEVVCENTESSCPPLHCAHPARRHGECCPTCDSDSLLNQKLFDYPSLTVCVCACVCVVKRGNVRCHQERCPRVHCANPIRDPHVCCPSCKACVLDDVEYDDGSVWDADGSPCNTCSCKEGTVVCQTKACASTSCLHPNTEPGECCASCYHCLYKQRIYENGQTFSDPDDSCQRCTCQDGSVRCAVAQCPSVSCSNPYTPPGQCCPQCPDCVFENQVFVNGETFPSPVNPCEDCVCTGGHVNCRQQCQRPSCNYPVSGTCCQNNCNGCSYAGKEYANGMHFPHPTDKCRECHCINGNVQCLMKRCPSLQCSNRISTPGQCCPQCPAPPADCVYEGHSYRHMQQFYHPSDSCQSCSCTDGKVSCHRKPCPLALCTHPIFEQCCRTCDGCMYNGEEHSNGAVFVDAYDPCGTCVCREGSVTCERRQCPAINCPFPVQGKCCQSCEGCRYAGVEYLNGQEFPDPADRCNHCVCMSGHVTCSKKPCYNPGCTHPALLSGHCCPVCDGCFYNGVMLLSGQTIPDRNDHCSECTCRVSYVYVCVNICLPECSVYTPLKLFLCVDCLFQGKVHADGEIFQAPNAVCEECRCTKGEVRCTPKSCPQVACPNPAQDQCGCGVCNDCRFHGRECGNGERFPDPQDHCQHCSCQNGGVSCAPVSCPVVSCRRPVRPAGECCPVCTGVCEYFGQEYESGSTFTPPTDRCLSCTCLNEIVSCQRKPCAQQCSHPARSTDCCPVCDLCLYEGVEYKHTQTFTSRSNPCQRCVCMSGTVACTAVACPAVSCPNPVTLPGQCCPQCRPCVQNGIEYKEGQRWNSPSDPCTQCTCMAAEVSCAGLHCAPLSCMHQVTDPSSCCSRCRGCVYDGVEHAEGSTWFASSGPCMSCMCVDGVTTCSEIQCLSPCQNQISVPGECCPLCADCIYDGRVYGPGENFHPSNDPCQICTCEVMPDGQQHLRCYRKQCPSLVDCPKHNILFSGPDSCCPVCAQPLSNCTETLIGNEVLATDDPCFTCQCKDLTWTCIHQTCYPLSCPPDEQYTPPDSCCPICNVCVLEGERRRVSNGESWTDSEDECITCSCNLGHVECNIKVCAPPVCQDGPAKVKSPGKCCYECQDLNVQCVYEGQTYDSNEYWEMDECTTCTCVSGDVHCQTERCPAVSCTSDESPSLIPGMCCPHCIPRPATCIVFGDPHYRTFDGKMVNFQGACTYVLAQDCEGGDFSIHVTNDDRGRNGVSWTKEVTVFIGDVVVQLLQDWVVKVDYQTVSLPFLKEPYVYLERKTNTILLNTNIGMKVLWSGRSHLEVSVPGTYKKHMCGLCGNFNNYPQDDMRLRNGQISSSEAAFGNDWKVGSGNHSRGQCSDGRDIDPCKEAGYFARKTANSRCAVLKSAVFQRCHKVIPPEMFFASCVYDLCACGSNTDECLCDALEAYASECREAGVVLQWRSPSLCAVGCPLDRGYVFDECGPPCPKTCFNKDVPLGVIEAHCFKPCVPGCQCPAGLVQHEAHCIAPEKCPKIIYSNP</sequence>
<accession>A0A3B4D4L5</accession>
<feature type="domain" description="VWFC" evidence="6">
    <location>
        <begin position="1059"/>
        <end position="1118"/>
    </location>
</feature>
<feature type="domain" description="VWFC" evidence="6">
    <location>
        <begin position="1175"/>
        <end position="1234"/>
    </location>
</feature>
<dbReference type="Pfam" id="PF00093">
    <property type="entry name" value="VWC"/>
    <property type="match status" value="8"/>
</dbReference>
<dbReference type="InterPro" id="IPR013320">
    <property type="entry name" value="ConA-like_dom_sf"/>
</dbReference>
<evidence type="ECO:0000256" key="1">
    <source>
        <dbReference type="ARBA" id="ARBA00004613"/>
    </source>
</evidence>
<feature type="domain" description="VWFC" evidence="6">
    <location>
        <begin position="945"/>
        <end position="1002"/>
    </location>
</feature>
<evidence type="ECO:0000313" key="9">
    <source>
        <dbReference type="Proteomes" id="UP001501920"/>
    </source>
</evidence>
<dbReference type="Gene3D" id="6.20.200.20">
    <property type="match status" value="17"/>
</dbReference>
<dbReference type="PROSITE" id="PS01208">
    <property type="entry name" value="VWFC_1"/>
    <property type="match status" value="8"/>
</dbReference>
<comment type="subcellular location">
    <subcellularLocation>
        <location evidence="1">Secreted</location>
    </subcellularLocation>
</comment>
<dbReference type="GO" id="GO:0030513">
    <property type="term" value="P:positive regulation of BMP signaling pathway"/>
    <property type="evidence" value="ECO:0007669"/>
    <property type="project" value="TreeGrafter"/>
</dbReference>
<dbReference type="SMART" id="SM00215">
    <property type="entry name" value="VWC_out"/>
    <property type="match status" value="11"/>
</dbReference>
<dbReference type="PROSITE" id="PS50184">
    <property type="entry name" value="VWFC_2"/>
    <property type="match status" value="20"/>
</dbReference>
<dbReference type="Gene3D" id="2.60.120.200">
    <property type="match status" value="1"/>
</dbReference>
<feature type="domain" description="VWFD" evidence="7">
    <location>
        <begin position="1785"/>
        <end position="1961"/>
    </location>
</feature>
<dbReference type="Pfam" id="PF23334">
    <property type="entry name" value="VWC2L_2nd"/>
    <property type="match status" value="8"/>
</dbReference>
<keyword evidence="3" id="KW-0732">Signal</keyword>
<dbReference type="InterPro" id="IPR036084">
    <property type="entry name" value="Ser_inhib-like_sf"/>
</dbReference>
<feature type="domain" description="VWFC" evidence="6">
    <location>
        <begin position="707"/>
        <end position="766"/>
    </location>
</feature>
<organism evidence="8 9">
    <name type="scientific">Pygocentrus nattereri</name>
    <name type="common">Red-bellied piranha</name>
    <dbReference type="NCBI Taxonomy" id="42514"/>
    <lineage>
        <taxon>Eukaryota</taxon>
        <taxon>Metazoa</taxon>
        <taxon>Chordata</taxon>
        <taxon>Craniata</taxon>
        <taxon>Vertebrata</taxon>
        <taxon>Euteleostomi</taxon>
        <taxon>Actinopterygii</taxon>
        <taxon>Neopterygii</taxon>
        <taxon>Teleostei</taxon>
        <taxon>Ostariophysi</taxon>
        <taxon>Characiformes</taxon>
        <taxon>Characoidei</taxon>
        <taxon>Pygocentrus</taxon>
    </lineage>
</organism>
<dbReference type="GO" id="GO:0005576">
    <property type="term" value="C:extracellular region"/>
    <property type="evidence" value="ECO:0007669"/>
    <property type="project" value="UniProtKB-SubCell"/>
</dbReference>
<keyword evidence="9" id="KW-1185">Reference proteome</keyword>
<feature type="domain" description="VWFC" evidence="6">
    <location>
        <begin position="1407"/>
        <end position="1466"/>
    </location>
</feature>
<dbReference type="SUPFAM" id="SSF49899">
    <property type="entry name" value="Concanavalin A-like lectins/glucanases"/>
    <property type="match status" value="1"/>
</dbReference>
<dbReference type="InterPro" id="IPR014853">
    <property type="entry name" value="VWF/SSPO/ZAN-like_Cys-rich_dom"/>
</dbReference>
<dbReference type="PROSITE" id="PS51233">
    <property type="entry name" value="VWFD"/>
    <property type="match status" value="1"/>
</dbReference>
<feature type="domain" description="VWFC" evidence="6">
    <location>
        <begin position="1231"/>
        <end position="1290"/>
    </location>
</feature>
<evidence type="ECO:0000256" key="5">
    <source>
        <dbReference type="ARBA" id="ARBA00023157"/>
    </source>
</evidence>
<feature type="domain" description="VWFC" evidence="6">
    <location>
        <begin position="588"/>
        <end position="649"/>
    </location>
</feature>
<proteinExistence type="predicted"/>
<dbReference type="PANTHER" id="PTHR46698">
    <property type="entry name" value="CROSSVEINLESS 2"/>
    <property type="match status" value="1"/>
</dbReference>
<dbReference type="SMART" id="SM00214">
    <property type="entry name" value="VWC"/>
    <property type="match status" value="24"/>
</dbReference>
<dbReference type="CDD" id="cd19941">
    <property type="entry name" value="TIL"/>
    <property type="match status" value="1"/>
</dbReference>
<dbReference type="SUPFAM" id="SSF57567">
    <property type="entry name" value="Serine protease inhibitors"/>
    <property type="match status" value="1"/>
</dbReference>
<keyword evidence="2" id="KW-0964">Secreted</keyword>
<dbReference type="Ensembl" id="ENSPNAT00000039393.2">
    <property type="protein sequence ID" value="ENSPNAP00000019292.2"/>
    <property type="gene ID" value="ENSPNAG00000026062.2"/>
</dbReference>
<feature type="domain" description="VWFC" evidence="6">
    <location>
        <begin position="468"/>
        <end position="530"/>
    </location>
</feature>
<protein>
    <submittedName>
        <fullName evidence="8">Uncharacterized protein</fullName>
    </submittedName>
</protein>
<reference evidence="8 9" key="1">
    <citation type="submission" date="2020-10" db="EMBL/GenBank/DDBJ databases">
        <title>Pygocentrus nattereri (red-bellied piranha) genome, fPygNat1, primary haplotype.</title>
        <authorList>
            <person name="Myers G."/>
            <person name="Meyer A."/>
            <person name="Karagic N."/>
            <person name="Pippel M."/>
            <person name="Winkler S."/>
            <person name="Tracey A."/>
            <person name="Wood J."/>
            <person name="Formenti G."/>
            <person name="Howe K."/>
            <person name="Fedrigo O."/>
            <person name="Jarvis E.D."/>
        </authorList>
    </citation>
    <scope>NUCLEOTIDE SEQUENCE [LARGE SCALE GENOMIC DNA]</scope>
</reference>
<feature type="domain" description="VWFC" evidence="6">
    <location>
        <begin position="530"/>
        <end position="588"/>
    </location>
</feature>
<feature type="domain" description="VWFC" evidence="6">
    <location>
        <begin position="1291"/>
        <end position="1348"/>
    </location>
</feature>
<feature type="domain" description="VWFC" evidence="6">
    <location>
        <begin position="412"/>
        <end position="471"/>
    </location>
</feature>
<evidence type="ECO:0000313" key="8">
    <source>
        <dbReference type="Ensembl" id="ENSPNAP00000019292.2"/>
    </source>
</evidence>
<feature type="domain" description="VWFC" evidence="6">
    <location>
        <begin position="1721"/>
        <end position="1781"/>
    </location>
</feature>
<reference evidence="8" key="2">
    <citation type="submission" date="2025-08" db="UniProtKB">
        <authorList>
            <consortium name="Ensembl"/>
        </authorList>
    </citation>
    <scope>IDENTIFICATION</scope>
</reference>
<dbReference type="SMART" id="SM00216">
    <property type="entry name" value="VWD"/>
    <property type="match status" value="1"/>
</dbReference>
<keyword evidence="5" id="KW-1015">Disulfide bond</keyword>
<feature type="domain" description="VWFC" evidence="6">
    <location>
        <begin position="1348"/>
        <end position="1407"/>
    </location>
</feature>
<dbReference type="InterPro" id="IPR001846">
    <property type="entry name" value="VWF_type-D"/>
</dbReference>
<feature type="domain" description="VWFC" evidence="6">
    <location>
        <begin position="330"/>
        <end position="412"/>
    </location>
</feature>
<evidence type="ECO:0000256" key="2">
    <source>
        <dbReference type="ARBA" id="ARBA00022525"/>
    </source>
</evidence>
<evidence type="ECO:0000259" key="7">
    <source>
        <dbReference type="PROSITE" id="PS51233"/>
    </source>
</evidence>
<dbReference type="GeneTree" id="ENSGT00940000160243"/>
<dbReference type="InterPro" id="IPR052424">
    <property type="entry name" value="Kielin_Chordin-BMP_Reg"/>
</dbReference>
<reference evidence="8" key="3">
    <citation type="submission" date="2025-09" db="UniProtKB">
        <authorList>
            <consortium name="Ensembl"/>
        </authorList>
    </citation>
    <scope>IDENTIFICATION</scope>
</reference>
<keyword evidence="4" id="KW-0677">Repeat</keyword>
<feature type="domain" description="VWFC" evidence="6">
    <location>
        <begin position="1524"/>
        <end position="1592"/>
    </location>
</feature>
<feature type="domain" description="VWFC" evidence="6">
    <location>
        <begin position="1466"/>
        <end position="1524"/>
    </location>
</feature>
<feature type="domain" description="VWFC" evidence="6">
    <location>
        <begin position="1002"/>
        <end position="1059"/>
    </location>
</feature>
<dbReference type="InterPro" id="IPR001007">
    <property type="entry name" value="VWF_dom"/>
</dbReference>
<evidence type="ECO:0000259" key="6">
    <source>
        <dbReference type="PROSITE" id="PS50184"/>
    </source>
</evidence>
<dbReference type="Proteomes" id="UP001501920">
    <property type="component" value="Chromosome 7"/>
</dbReference>
<feature type="domain" description="VWFC" evidence="6">
    <location>
        <begin position="1653"/>
        <end position="1717"/>
    </location>
</feature>
<dbReference type="PANTHER" id="PTHR46698:SF2">
    <property type="entry name" value="KIELIN_CHORDIN-LIKE PROTEIN"/>
    <property type="match status" value="1"/>
</dbReference>